<dbReference type="PROSITE" id="PS50002">
    <property type="entry name" value="SH3"/>
    <property type="match status" value="1"/>
</dbReference>
<feature type="compositionally biased region" description="Polar residues" evidence="6">
    <location>
        <begin position="158"/>
        <end position="186"/>
    </location>
</feature>
<feature type="compositionally biased region" description="Polar residues" evidence="6">
    <location>
        <begin position="232"/>
        <end position="241"/>
    </location>
</feature>
<feature type="compositionally biased region" description="Polar residues" evidence="6">
    <location>
        <begin position="194"/>
        <end position="224"/>
    </location>
</feature>
<dbReference type="GO" id="GO:0005737">
    <property type="term" value="C:cytoplasm"/>
    <property type="evidence" value="ECO:0007669"/>
    <property type="project" value="UniProtKB-SubCell"/>
</dbReference>
<dbReference type="InterPro" id="IPR047178">
    <property type="entry name" value="JIP1_scaffold"/>
</dbReference>
<dbReference type="InterPro" id="IPR011993">
    <property type="entry name" value="PH-like_dom_sf"/>
</dbReference>
<feature type="region of interest" description="Disordered" evidence="6">
    <location>
        <begin position="271"/>
        <end position="290"/>
    </location>
</feature>
<dbReference type="Gene3D" id="2.30.30.40">
    <property type="entry name" value="SH3 Domains"/>
    <property type="match status" value="1"/>
</dbReference>
<dbReference type="InterPro" id="IPR006020">
    <property type="entry name" value="PTB/PI_dom"/>
</dbReference>
<keyword evidence="10" id="KW-1185">Reference proteome</keyword>
<dbReference type="PROSITE" id="PS01179">
    <property type="entry name" value="PID"/>
    <property type="match status" value="1"/>
</dbReference>
<dbReference type="PANTHER" id="PTHR47437">
    <property type="entry name" value="JNK-INTERACTING PROTEIN 1-LIKE PROTEIN"/>
    <property type="match status" value="1"/>
</dbReference>
<dbReference type="OrthoDB" id="5965083at2759"/>
<feature type="domain" description="SH3" evidence="8">
    <location>
        <begin position="418"/>
        <end position="479"/>
    </location>
</feature>
<evidence type="ECO:0000259" key="7">
    <source>
        <dbReference type="PROSITE" id="PS01179"/>
    </source>
</evidence>
<dbReference type="EMBL" id="VXIV02001934">
    <property type="protein sequence ID" value="KAF6028598.1"/>
    <property type="molecule type" value="Genomic_DNA"/>
</dbReference>
<dbReference type="InterPro" id="IPR001452">
    <property type="entry name" value="SH3_domain"/>
</dbReference>
<keyword evidence="4" id="KW-0963">Cytoplasm</keyword>
<accession>A0A7J7JT92</accession>
<feature type="region of interest" description="Disordered" evidence="6">
    <location>
        <begin position="337"/>
        <end position="365"/>
    </location>
</feature>
<evidence type="ECO:0000313" key="10">
    <source>
        <dbReference type="Proteomes" id="UP000593567"/>
    </source>
</evidence>
<feature type="region of interest" description="Disordered" evidence="6">
    <location>
        <begin position="155"/>
        <end position="248"/>
    </location>
</feature>
<evidence type="ECO:0000256" key="6">
    <source>
        <dbReference type="SAM" id="MobiDB-lite"/>
    </source>
</evidence>
<comment type="similarity">
    <text evidence="2">Belongs to the JIP scaffold family.</text>
</comment>
<feature type="compositionally biased region" description="Basic and acidic residues" evidence="6">
    <location>
        <begin position="276"/>
        <end position="286"/>
    </location>
</feature>
<evidence type="ECO:0000256" key="5">
    <source>
        <dbReference type="PROSITE-ProRule" id="PRU00192"/>
    </source>
</evidence>
<dbReference type="GO" id="GO:0008432">
    <property type="term" value="F:JUN kinase binding"/>
    <property type="evidence" value="ECO:0007669"/>
    <property type="project" value="TreeGrafter"/>
</dbReference>
<evidence type="ECO:0000256" key="3">
    <source>
        <dbReference type="ARBA" id="ARBA00022443"/>
    </source>
</evidence>
<dbReference type="GO" id="GO:0046328">
    <property type="term" value="P:regulation of JNK cascade"/>
    <property type="evidence" value="ECO:0007669"/>
    <property type="project" value="InterPro"/>
</dbReference>
<feature type="region of interest" description="Disordered" evidence="6">
    <location>
        <begin position="388"/>
        <end position="418"/>
    </location>
</feature>
<dbReference type="SUPFAM" id="SSF50044">
    <property type="entry name" value="SH3-domain"/>
    <property type="match status" value="1"/>
</dbReference>
<proteinExistence type="inferred from homology"/>
<reference evidence="9" key="1">
    <citation type="submission" date="2020-06" db="EMBL/GenBank/DDBJ databases">
        <title>Draft genome of Bugula neritina, a colonial animal packing powerful symbionts and potential medicines.</title>
        <authorList>
            <person name="Rayko M."/>
        </authorList>
    </citation>
    <scope>NUCLEOTIDE SEQUENCE [LARGE SCALE GENOMIC DNA]</scope>
    <source>
        <strain evidence="9">Kwan_BN1</strain>
    </source>
</reference>
<name>A0A7J7JT92_BUGNE</name>
<dbReference type="SMART" id="SM00462">
    <property type="entry name" value="PTB"/>
    <property type="match status" value="1"/>
</dbReference>
<evidence type="ECO:0000256" key="2">
    <source>
        <dbReference type="ARBA" id="ARBA00009866"/>
    </source>
</evidence>
<evidence type="ECO:0000313" key="9">
    <source>
        <dbReference type="EMBL" id="KAF6028598.1"/>
    </source>
</evidence>
<dbReference type="SUPFAM" id="SSF50729">
    <property type="entry name" value="PH domain-like"/>
    <property type="match status" value="1"/>
</dbReference>
<dbReference type="Pfam" id="PF00018">
    <property type="entry name" value="SH3_1"/>
    <property type="match status" value="1"/>
</dbReference>
<dbReference type="GO" id="GO:0005078">
    <property type="term" value="F:MAP-kinase scaffold activity"/>
    <property type="evidence" value="ECO:0007669"/>
    <property type="project" value="TreeGrafter"/>
</dbReference>
<dbReference type="AlphaFoldDB" id="A0A7J7JT92"/>
<protein>
    <submittedName>
        <fullName evidence="9">Aplip1</fullName>
    </submittedName>
</protein>
<keyword evidence="3 5" id="KW-0728">SH3 domain</keyword>
<dbReference type="InterPro" id="IPR036028">
    <property type="entry name" value="SH3-like_dom_sf"/>
</dbReference>
<dbReference type="GO" id="GO:0007254">
    <property type="term" value="P:JNK cascade"/>
    <property type="evidence" value="ECO:0007669"/>
    <property type="project" value="TreeGrafter"/>
</dbReference>
<comment type="caution">
    <text evidence="9">The sequence shown here is derived from an EMBL/GenBank/DDBJ whole genome shotgun (WGS) entry which is preliminary data.</text>
</comment>
<dbReference type="Gene3D" id="2.30.29.30">
    <property type="entry name" value="Pleckstrin-homology domain (PH domain)/Phosphotyrosine-binding domain (PTB)"/>
    <property type="match status" value="1"/>
</dbReference>
<feature type="domain" description="PID" evidence="7">
    <location>
        <begin position="588"/>
        <end position="646"/>
    </location>
</feature>
<dbReference type="Pfam" id="PF00640">
    <property type="entry name" value="PID"/>
    <property type="match status" value="1"/>
</dbReference>
<evidence type="ECO:0000256" key="1">
    <source>
        <dbReference type="ARBA" id="ARBA00004496"/>
    </source>
</evidence>
<comment type="subcellular location">
    <subcellularLocation>
        <location evidence="1">Cytoplasm</location>
    </subcellularLocation>
</comment>
<dbReference type="Proteomes" id="UP000593567">
    <property type="component" value="Unassembled WGS sequence"/>
</dbReference>
<sequence>MTIDSRPSSSSCQNITFHTLLEVQGRERTSFLQTSDSQETESYWWVTQLANSTACPLLPVSYRDSYPLQQYTESLQVMQQYSDDIEMWDFEQILDNSPLTTLTADFARFKRRFANIFHSSSSDIPYIDSSSTQSVNTTAAATTAAAATAARLATSTSEINQDSNKGSMIGTSCHGSSHYIPTQPTTRTKELSKCNPNTITKQRSLDSNSITKQRSLDSNTITKQRSLEDSQLKCSTTNSAPTPAKRPTELPVVPHVVTDDYIVRMKTKGYKNSGLHSDHTRPKPEHYNSQPRLTRSYLEEYHDRDDLAGWQRTTESLIREWQSQKYQQELQNNSLYENRARANNKQRRGAVRFDNPYSGEMEPDSSAFYRREEPKAFLSQDNRFLQEDSWSSYPDKTEGGQSKWRGPPTPYPQKTDLHVGATHRGTHKFTPRHSDELQIEIGDSIHVLHEADDGWCMGINLTSESQGIFPSVYATDLEFYKINEQTTVKQPQSKLYKLHFLGSLEIILNRRVSKDSTTPPLCQLEISEAGVKMIDLTHKKNICNSCIISSRTIPLLIDLNIDSACERLSKLLAFSKETKAVSNHFFSLKNVTFCGYHPDNPRYFGFITKHPTQRRFACHCYSSIEDSTQPIVDAVGEAFHNYYSEFEPFSSSSEELYLE</sequence>
<evidence type="ECO:0000259" key="8">
    <source>
        <dbReference type="PROSITE" id="PS50002"/>
    </source>
</evidence>
<gene>
    <name evidence="9" type="ORF">EB796_013094</name>
</gene>
<organism evidence="9 10">
    <name type="scientific">Bugula neritina</name>
    <name type="common">Brown bryozoan</name>
    <name type="synonym">Sertularia neritina</name>
    <dbReference type="NCBI Taxonomy" id="10212"/>
    <lineage>
        <taxon>Eukaryota</taxon>
        <taxon>Metazoa</taxon>
        <taxon>Spiralia</taxon>
        <taxon>Lophotrochozoa</taxon>
        <taxon>Bryozoa</taxon>
        <taxon>Gymnolaemata</taxon>
        <taxon>Cheilostomatida</taxon>
        <taxon>Flustrina</taxon>
        <taxon>Buguloidea</taxon>
        <taxon>Bugulidae</taxon>
        <taxon>Bugula</taxon>
    </lineage>
</organism>
<dbReference type="PANTHER" id="PTHR47437:SF4">
    <property type="entry name" value="JNK-INTERACTING PROTEIN 1-LIKE PROTEIN"/>
    <property type="match status" value="1"/>
</dbReference>
<dbReference type="FunFam" id="2.30.30.40:FF:000032">
    <property type="entry name" value="Putative C-Jun-amino-terminal kinase-interacting protein 2"/>
    <property type="match status" value="1"/>
</dbReference>
<evidence type="ECO:0000256" key="4">
    <source>
        <dbReference type="ARBA" id="ARBA00022490"/>
    </source>
</evidence>
<dbReference type="SMART" id="SM00326">
    <property type="entry name" value="SH3"/>
    <property type="match status" value="1"/>
</dbReference>